<comment type="caution">
    <text evidence="6">The sequence shown here is derived from an EMBL/GenBank/DDBJ whole genome shotgun (WGS) entry which is preliminary data.</text>
</comment>
<keyword evidence="1" id="KW-0805">Transcription regulation</keyword>
<accession>A0A2T1AL41</accession>
<evidence type="ECO:0000313" key="6">
    <source>
        <dbReference type="EMBL" id="PRZ49272.1"/>
    </source>
</evidence>
<gene>
    <name evidence="6" type="ORF">CLV89_10213</name>
</gene>
<dbReference type="RefSeq" id="WP_106162355.1">
    <property type="nucleotide sequence ID" value="NZ_PVUF01000002.1"/>
</dbReference>
<dbReference type="InterPro" id="IPR009057">
    <property type="entry name" value="Homeodomain-like_sf"/>
</dbReference>
<dbReference type="PANTHER" id="PTHR30055:SF234">
    <property type="entry name" value="HTH-TYPE TRANSCRIPTIONAL REGULATOR BETI"/>
    <property type="match status" value="1"/>
</dbReference>
<sequence length="195" mass="21447">MPRAPQKRRLETRAKLLSVAEEIIDTQGCSALRVEDVVEKAGVAKGTFFSHFGDKDGLLTVILGARVMGFLDEMEAAPRPQSPAEIADRLTPLLNFVAQDRVIFDLLLRYSGTTGAEVDEVITQGFIRQITMFAGWISALQAEGTLRADTAPALLAEGVQAFLNHVLAIGFCMEHADKRPPAEAILPYLERWLVR</sequence>
<dbReference type="InterPro" id="IPR036271">
    <property type="entry name" value="Tet_transcr_reg_TetR-rel_C_sf"/>
</dbReference>
<dbReference type="Gene3D" id="1.10.357.10">
    <property type="entry name" value="Tetracycline Repressor, domain 2"/>
    <property type="match status" value="1"/>
</dbReference>
<dbReference type="Pfam" id="PF00440">
    <property type="entry name" value="TetR_N"/>
    <property type="match status" value="1"/>
</dbReference>
<name>A0A2T1AL41_TRISK</name>
<dbReference type="SUPFAM" id="SSF48498">
    <property type="entry name" value="Tetracyclin repressor-like, C-terminal domain"/>
    <property type="match status" value="1"/>
</dbReference>
<dbReference type="GO" id="GO:0003700">
    <property type="term" value="F:DNA-binding transcription factor activity"/>
    <property type="evidence" value="ECO:0007669"/>
    <property type="project" value="TreeGrafter"/>
</dbReference>
<dbReference type="EMBL" id="PVUF01000002">
    <property type="protein sequence ID" value="PRZ49272.1"/>
    <property type="molecule type" value="Genomic_DNA"/>
</dbReference>
<protein>
    <submittedName>
        <fullName evidence="6">TetR family transcriptional regulator</fullName>
    </submittedName>
</protein>
<evidence type="ECO:0000256" key="4">
    <source>
        <dbReference type="PROSITE-ProRule" id="PRU00335"/>
    </source>
</evidence>
<feature type="DNA-binding region" description="H-T-H motif" evidence="4">
    <location>
        <begin position="33"/>
        <end position="52"/>
    </location>
</feature>
<keyword evidence="3" id="KW-0804">Transcription</keyword>
<dbReference type="InterPro" id="IPR001647">
    <property type="entry name" value="HTH_TetR"/>
</dbReference>
<evidence type="ECO:0000256" key="2">
    <source>
        <dbReference type="ARBA" id="ARBA00023125"/>
    </source>
</evidence>
<dbReference type="Proteomes" id="UP000237718">
    <property type="component" value="Unassembled WGS sequence"/>
</dbReference>
<dbReference type="OrthoDB" id="9811084at2"/>
<proteinExistence type="predicted"/>
<dbReference type="GO" id="GO:0000976">
    <property type="term" value="F:transcription cis-regulatory region binding"/>
    <property type="evidence" value="ECO:0007669"/>
    <property type="project" value="TreeGrafter"/>
</dbReference>
<dbReference type="PRINTS" id="PR00455">
    <property type="entry name" value="HTHTETR"/>
</dbReference>
<feature type="domain" description="HTH tetR-type" evidence="5">
    <location>
        <begin position="10"/>
        <end position="70"/>
    </location>
</feature>
<evidence type="ECO:0000256" key="3">
    <source>
        <dbReference type="ARBA" id="ARBA00023163"/>
    </source>
</evidence>
<dbReference type="PANTHER" id="PTHR30055">
    <property type="entry name" value="HTH-TYPE TRANSCRIPTIONAL REGULATOR RUTR"/>
    <property type="match status" value="1"/>
</dbReference>
<dbReference type="InterPro" id="IPR050109">
    <property type="entry name" value="HTH-type_TetR-like_transc_reg"/>
</dbReference>
<dbReference type="SUPFAM" id="SSF46689">
    <property type="entry name" value="Homeodomain-like"/>
    <property type="match status" value="1"/>
</dbReference>
<dbReference type="AlphaFoldDB" id="A0A2T1AL41"/>
<keyword evidence="2 4" id="KW-0238">DNA-binding</keyword>
<evidence type="ECO:0000256" key="1">
    <source>
        <dbReference type="ARBA" id="ARBA00023015"/>
    </source>
</evidence>
<evidence type="ECO:0000259" key="5">
    <source>
        <dbReference type="PROSITE" id="PS50977"/>
    </source>
</evidence>
<dbReference type="PROSITE" id="PS50977">
    <property type="entry name" value="HTH_TETR_2"/>
    <property type="match status" value="1"/>
</dbReference>
<reference evidence="6 7" key="1">
    <citation type="submission" date="2018-03" db="EMBL/GenBank/DDBJ databases">
        <title>Genomic Encyclopedia of Archaeal and Bacterial Type Strains, Phase II (KMG-II): from individual species to whole genera.</title>
        <authorList>
            <person name="Goeker M."/>
        </authorList>
    </citation>
    <scope>NUCLEOTIDE SEQUENCE [LARGE SCALE GENOMIC DNA]</scope>
    <source>
        <strain evidence="6 7">DSM 25328</strain>
    </source>
</reference>
<evidence type="ECO:0000313" key="7">
    <source>
        <dbReference type="Proteomes" id="UP000237718"/>
    </source>
</evidence>
<organism evidence="6 7">
    <name type="scientific">Tritonibacter scottomollicae</name>
    <name type="common">Epibacterium scottomollicae</name>
    <dbReference type="NCBI Taxonomy" id="483013"/>
    <lineage>
        <taxon>Bacteria</taxon>
        <taxon>Pseudomonadati</taxon>
        <taxon>Pseudomonadota</taxon>
        <taxon>Alphaproteobacteria</taxon>
        <taxon>Rhodobacterales</taxon>
        <taxon>Paracoccaceae</taxon>
        <taxon>Tritonibacter</taxon>
    </lineage>
</organism>